<comment type="caution">
    <text evidence="3">The sequence shown here is derived from an EMBL/GenBank/DDBJ whole genome shotgun (WGS) entry which is preliminary data.</text>
</comment>
<gene>
    <name evidence="3" type="ORF">Agub_g3049</name>
</gene>
<feature type="transmembrane region" description="Helical" evidence="2">
    <location>
        <begin position="52"/>
        <end position="72"/>
    </location>
</feature>
<sequence length="340" mass="37956">EGSQAASVMGGGGDGDPSCELAVDARRQRLLRVLRRALSGPALTAPLERLRWHSYGLLVVVLLTHVVCYVLIKQLIEKQHTNVYVVHRQALAMDRSQLVVWRIMMGPYCERKNVTAKVSACANTMNYTLGKLADNIALLEQYHQEVYLGSGGLRRLQPEVYDTWTAKHLQYNIYLDTRPPGQLAEAAGVWQLGNRFLAAAREALYWMPRMRDAYQAHRSWSFLVDAGLGPLFAGYQGSLELLMESAWRAIERMRADLVVMLVLEALLVQVVCCAYQGRLLVRVERARLLGVLALMGLPGHVVRQLASREIKVLEDDEEEDAWSVGGEEVGELPTAATTTT</sequence>
<dbReference type="AlphaFoldDB" id="A0AAD3DJI8"/>
<protein>
    <submittedName>
        <fullName evidence="3">Uncharacterized protein</fullName>
    </submittedName>
</protein>
<dbReference type="PANTHER" id="PTHR31600:SF2">
    <property type="entry name" value="GAMETE ENRICHED GENE 10 PROTEIN-RELATED"/>
    <property type="match status" value="1"/>
</dbReference>
<feature type="non-terminal residue" evidence="3">
    <location>
        <position position="1"/>
    </location>
</feature>
<accession>A0AAD3DJI8</accession>
<organism evidence="3 4">
    <name type="scientific">Astrephomene gubernaculifera</name>
    <dbReference type="NCBI Taxonomy" id="47775"/>
    <lineage>
        <taxon>Eukaryota</taxon>
        <taxon>Viridiplantae</taxon>
        <taxon>Chlorophyta</taxon>
        <taxon>core chlorophytes</taxon>
        <taxon>Chlorophyceae</taxon>
        <taxon>CS clade</taxon>
        <taxon>Chlamydomonadales</taxon>
        <taxon>Astrephomenaceae</taxon>
        <taxon>Astrephomene</taxon>
    </lineage>
</organism>
<keyword evidence="2" id="KW-0812">Transmembrane</keyword>
<dbReference type="InterPro" id="IPR052994">
    <property type="entry name" value="Tiny_macrocysts_regulators"/>
</dbReference>
<dbReference type="EMBL" id="BMAR01000003">
    <property type="protein sequence ID" value="GFR42354.1"/>
    <property type="molecule type" value="Genomic_DNA"/>
</dbReference>
<dbReference type="PANTHER" id="PTHR31600">
    <property type="entry name" value="TINY MACROCYSTS PROTEIN B-RELATED"/>
    <property type="match status" value="1"/>
</dbReference>
<name>A0AAD3DJI8_9CHLO</name>
<evidence type="ECO:0000313" key="4">
    <source>
        <dbReference type="Proteomes" id="UP001054857"/>
    </source>
</evidence>
<keyword evidence="2" id="KW-1133">Transmembrane helix</keyword>
<evidence type="ECO:0000256" key="2">
    <source>
        <dbReference type="SAM" id="Phobius"/>
    </source>
</evidence>
<keyword evidence="4" id="KW-1185">Reference proteome</keyword>
<keyword evidence="2" id="KW-0472">Membrane</keyword>
<proteinExistence type="predicted"/>
<evidence type="ECO:0000313" key="3">
    <source>
        <dbReference type="EMBL" id="GFR42354.1"/>
    </source>
</evidence>
<reference evidence="3 4" key="1">
    <citation type="journal article" date="2021" name="Sci. Rep.">
        <title>Genome sequencing of the multicellular alga Astrephomene provides insights into convergent evolution of germ-soma differentiation.</title>
        <authorList>
            <person name="Yamashita S."/>
            <person name="Yamamoto K."/>
            <person name="Matsuzaki R."/>
            <person name="Suzuki S."/>
            <person name="Yamaguchi H."/>
            <person name="Hirooka S."/>
            <person name="Minakuchi Y."/>
            <person name="Miyagishima S."/>
            <person name="Kawachi M."/>
            <person name="Toyoda A."/>
            <person name="Nozaki H."/>
        </authorList>
    </citation>
    <scope>NUCLEOTIDE SEQUENCE [LARGE SCALE GENOMIC DNA]</scope>
    <source>
        <strain evidence="3 4">NIES-4017</strain>
    </source>
</reference>
<feature type="transmembrane region" description="Helical" evidence="2">
    <location>
        <begin position="257"/>
        <end position="277"/>
    </location>
</feature>
<feature type="non-terminal residue" evidence="3">
    <location>
        <position position="340"/>
    </location>
</feature>
<dbReference type="Proteomes" id="UP001054857">
    <property type="component" value="Unassembled WGS sequence"/>
</dbReference>
<evidence type="ECO:0000256" key="1">
    <source>
        <dbReference type="SAM" id="MobiDB-lite"/>
    </source>
</evidence>
<feature type="region of interest" description="Disordered" evidence="1">
    <location>
        <begin position="319"/>
        <end position="340"/>
    </location>
</feature>